<dbReference type="RefSeq" id="WP_399652180.1">
    <property type="nucleotide sequence ID" value="NZ_JBITYG010000006.1"/>
</dbReference>
<keyword evidence="2" id="KW-1003">Cell membrane</keyword>
<dbReference type="GO" id="GO:0016757">
    <property type="term" value="F:glycosyltransferase activity"/>
    <property type="evidence" value="ECO:0007669"/>
    <property type="project" value="UniProtKB-KW"/>
</dbReference>
<evidence type="ECO:0000256" key="8">
    <source>
        <dbReference type="ARBA" id="ARBA00038120"/>
    </source>
</evidence>
<evidence type="ECO:0000259" key="10">
    <source>
        <dbReference type="Pfam" id="PF00535"/>
    </source>
</evidence>
<organism evidence="11 12">
    <name type="scientific">Streptomyces fildesensis</name>
    <dbReference type="NCBI Taxonomy" id="375757"/>
    <lineage>
        <taxon>Bacteria</taxon>
        <taxon>Bacillati</taxon>
        <taxon>Actinomycetota</taxon>
        <taxon>Actinomycetes</taxon>
        <taxon>Kitasatosporales</taxon>
        <taxon>Streptomycetaceae</taxon>
        <taxon>Streptomyces</taxon>
    </lineage>
</organism>
<evidence type="ECO:0000313" key="12">
    <source>
        <dbReference type="Proteomes" id="UP001614394"/>
    </source>
</evidence>
<evidence type="ECO:0000256" key="2">
    <source>
        <dbReference type="ARBA" id="ARBA00022475"/>
    </source>
</evidence>
<sequence>MKVTAIAVVIPAHDEQALLPRALNALEVARRHPALAGVRIVTVVAADSCRDGTAALARRAGAEVVELSGRNPGATRAAGVAHALAVLRTPVAETWIATTDADSTVPPDWLARQAAYAGADWEAVLGTVRVENWPQHTAGVAARFEEFYEASRPAAGLHWEHPHVHGANLGVAAGTYLRVGGFPPLAVGEDRGLVAALEHGAHRVLRTADCAVVTSARLRARARGGFGDYLIGLTRSAEAEAEAGTAG</sequence>
<feature type="domain" description="Glycosyltransferase 2-like" evidence="10">
    <location>
        <begin position="8"/>
        <end position="162"/>
    </location>
</feature>
<dbReference type="Gene3D" id="3.90.550.10">
    <property type="entry name" value="Spore Coat Polysaccharide Biosynthesis Protein SpsA, Chain A"/>
    <property type="match status" value="1"/>
</dbReference>
<accession>A0ABW8CD78</accession>
<comment type="caution">
    <text evidence="11">The sequence shown here is derived from an EMBL/GenBank/DDBJ whole genome shotgun (WGS) entry which is preliminary data.</text>
</comment>
<keyword evidence="4 11" id="KW-0808">Transferase</keyword>
<reference evidence="11 12" key="1">
    <citation type="submission" date="2024-10" db="EMBL/GenBank/DDBJ databases">
        <title>The Natural Products Discovery Center: Release of the First 8490 Sequenced Strains for Exploring Actinobacteria Biosynthetic Diversity.</title>
        <authorList>
            <person name="Kalkreuter E."/>
            <person name="Kautsar S.A."/>
            <person name="Yang D."/>
            <person name="Bader C.D."/>
            <person name="Teijaro C.N."/>
            <person name="Fluegel L."/>
            <person name="Davis C.M."/>
            <person name="Simpson J.R."/>
            <person name="Lauterbach L."/>
            <person name="Steele A.D."/>
            <person name="Gui C."/>
            <person name="Meng S."/>
            <person name="Li G."/>
            <person name="Viehrig K."/>
            <person name="Ye F."/>
            <person name="Su P."/>
            <person name="Kiefer A.F."/>
            <person name="Nichols A."/>
            <person name="Cepeda A.J."/>
            <person name="Yan W."/>
            <person name="Fan B."/>
            <person name="Jiang Y."/>
            <person name="Adhikari A."/>
            <person name="Zheng C.-J."/>
            <person name="Schuster L."/>
            <person name="Cowan T.M."/>
            <person name="Smanski M.J."/>
            <person name="Chevrette M.G."/>
            <person name="De Carvalho L.P.S."/>
            <person name="Shen B."/>
        </authorList>
    </citation>
    <scope>NUCLEOTIDE SEQUENCE [LARGE SCALE GENOMIC DNA]</scope>
    <source>
        <strain evidence="11 12">NPDC053399</strain>
    </source>
</reference>
<keyword evidence="12" id="KW-1185">Reference proteome</keyword>
<comment type="subcellular location">
    <subcellularLocation>
        <location evidence="1">Cell membrane</location>
    </subcellularLocation>
</comment>
<evidence type="ECO:0000256" key="7">
    <source>
        <dbReference type="ARBA" id="ARBA00037904"/>
    </source>
</evidence>
<dbReference type="InterPro" id="IPR001173">
    <property type="entry name" value="Glyco_trans_2-like"/>
</dbReference>
<evidence type="ECO:0000313" key="11">
    <source>
        <dbReference type="EMBL" id="MFI9103331.1"/>
    </source>
</evidence>
<dbReference type="InterPro" id="IPR029044">
    <property type="entry name" value="Nucleotide-diphossugar_trans"/>
</dbReference>
<evidence type="ECO:0000256" key="9">
    <source>
        <dbReference type="ARBA" id="ARBA00040345"/>
    </source>
</evidence>
<evidence type="ECO:0000256" key="3">
    <source>
        <dbReference type="ARBA" id="ARBA00022676"/>
    </source>
</evidence>
<evidence type="ECO:0000256" key="5">
    <source>
        <dbReference type="ARBA" id="ARBA00023136"/>
    </source>
</evidence>
<protein>
    <recommendedName>
        <fullName evidence="9">4,4'-diaponeurosporenoate glycosyltransferase</fullName>
    </recommendedName>
</protein>
<keyword evidence="5" id="KW-0472">Membrane</keyword>
<dbReference type="Pfam" id="PF00535">
    <property type="entry name" value="Glycos_transf_2"/>
    <property type="match status" value="1"/>
</dbReference>
<dbReference type="PANTHER" id="PTHR43646:SF2">
    <property type="entry name" value="GLYCOSYLTRANSFERASE 2-LIKE DOMAIN-CONTAINING PROTEIN"/>
    <property type="match status" value="1"/>
</dbReference>
<comment type="pathway">
    <text evidence="7">Carotenoid biosynthesis; staphyloxanthin biosynthesis; staphyloxanthin from farnesyl diphosphate: step 4/5.</text>
</comment>
<dbReference type="PANTHER" id="PTHR43646">
    <property type="entry name" value="GLYCOSYLTRANSFERASE"/>
    <property type="match status" value="1"/>
</dbReference>
<gene>
    <name evidence="11" type="ORF">ACIGXA_22695</name>
</gene>
<evidence type="ECO:0000256" key="6">
    <source>
        <dbReference type="ARBA" id="ARBA00037281"/>
    </source>
</evidence>
<comment type="function">
    <text evidence="6">Catalyzes the glycosylation of 4,4'-diaponeurosporenoate, i.e. the esterification of glucose at the C1'' position with the carboxyl group of 4,4'-diaponeurosporenic acid, to form glycosyl-4,4'-diaponeurosporenoate. This is a step in the biosynthesis of staphyloxanthin, an orange pigment present in most staphylococci strains.</text>
</comment>
<dbReference type="SUPFAM" id="SSF53448">
    <property type="entry name" value="Nucleotide-diphospho-sugar transferases"/>
    <property type="match status" value="1"/>
</dbReference>
<keyword evidence="3 11" id="KW-0328">Glycosyltransferase</keyword>
<evidence type="ECO:0000256" key="1">
    <source>
        <dbReference type="ARBA" id="ARBA00004236"/>
    </source>
</evidence>
<dbReference type="EMBL" id="JBITYG010000006">
    <property type="protein sequence ID" value="MFI9103331.1"/>
    <property type="molecule type" value="Genomic_DNA"/>
</dbReference>
<comment type="similarity">
    <text evidence="8">Belongs to the glycosyltransferase 2 family. CrtQ subfamily.</text>
</comment>
<proteinExistence type="inferred from homology"/>
<evidence type="ECO:0000256" key="4">
    <source>
        <dbReference type="ARBA" id="ARBA00022679"/>
    </source>
</evidence>
<name>A0ABW8CD78_9ACTN</name>
<dbReference type="Proteomes" id="UP001614394">
    <property type="component" value="Unassembled WGS sequence"/>
</dbReference>